<evidence type="ECO:0000313" key="6">
    <source>
        <dbReference type="EMBL" id="MCU6699699.1"/>
    </source>
</evidence>
<comment type="caution">
    <text evidence="6">The sequence shown here is derived from an EMBL/GenBank/DDBJ whole genome shotgun (WGS) entry which is preliminary data.</text>
</comment>
<gene>
    <name evidence="6" type="ORF">OCV65_05565</name>
</gene>
<dbReference type="CDD" id="cd00038">
    <property type="entry name" value="CAP_ED"/>
    <property type="match status" value="1"/>
</dbReference>
<feature type="domain" description="HTH crp-type" evidence="5">
    <location>
        <begin position="146"/>
        <end position="214"/>
    </location>
</feature>
<dbReference type="PROSITE" id="PS51063">
    <property type="entry name" value="HTH_CRP_2"/>
    <property type="match status" value="1"/>
</dbReference>
<evidence type="ECO:0000259" key="4">
    <source>
        <dbReference type="PROSITE" id="PS50042"/>
    </source>
</evidence>
<dbReference type="SUPFAM" id="SSF51206">
    <property type="entry name" value="cAMP-binding domain-like"/>
    <property type="match status" value="1"/>
</dbReference>
<dbReference type="InterPro" id="IPR036390">
    <property type="entry name" value="WH_DNA-bd_sf"/>
</dbReference>
<evidence type="ECO:0000256" key="1">
    <source>
        <dbReference type="ARBA" id="ARBA00023015"/>
    </source>
</evidence>
<keyword evidence="1" id="KW-0805">Transcription regulation</keyword>
<reference evidence="6 7" key="1">
    <citation type="journal article" date="2021" name="ISME Commun">
        <title>Automated analysis of genomic sequences facilitates high-throughput and comprehensive description of bacteria.</title>
        <authorList>
            <person name="Hitch T.C.A."/>
        </authorList>
    </citation>
    <scope>NUCLEOTIDE SEQUENCE [LARGE SCALE GENOMIC DNA]</scope>
    <source>
        <strain evidence="6 7">Sanger_02</strain>
    </source>
</reference>
<evidence type="ECO:0000259" key="5">
    <source>
        <dbReference type="PROSITE" id="PS51063"/>
    </source>
</evidence>
<dbReference type="InterPro" id="IPR012318">
    <property type="entry name" value="HTH_CRP"/>
</dbReference>
<dbReference type="EMBL" id="JAOQJV010000005">
    <property type="protein sequence ID" value="MCU6699699.1"/>
    <property type="molecule type" value="Genomic_DNA"/>
</dbReference>
<dbReference type="InterPro" id="IPR000595">
    <property type="entry name" value="cNMP-bd_dom"/>
</dbReference>
<dbReference type="Gene3D" id="2.60.120.10">
    <property type="entry name" value="Jelly Rolls"/>
    <property type="match status" value="1"/>
</dbReference>
<protein>
    <submittedName>
        <fullName evidence="6">Crp/Fnr family transcriptional regulator</fullName>
    </submittedName>
</protein>
<dbReference type="PROSITE" id="PS50042">
    <property type="entry name" value="CNMP_BINDING_3"/>
    <property type="match status" value="1"/>
</dbReference>
<evidence type="ECO:0000256" key="3">
    <source>
        <dbReference type="ARBA" id="ARBA00023163"/>
    </source>
</evidence>
<keyword evidence="2" id="KW-0238">DNA-binding</keyword>
<keyword evidence="7" id="KW-1185">Reference proteome</keyword>
<dbReference type="Pfam" id="PF00027">
    <property type="entry name" value="cNMP_binding"/>
    <property type="match status" value="1"/>
</dbReference>
<dbReference type="Pfam" id="PF13545">
    <property type="entry name" value="HTH_Crp_2"/>
    <property type="match status" value="1"/>
</dbReference>
<dbReference type="RefSeq" id="WP_262581258.1">
    <property type="nucleotide sequence ID" value="NZ_JAOQJV010000005.1"/>
</dbReference>
<dbReference type="Proteomes" id="UP001207605">
    <property type="component" value="Unassembled WGS sequence"/>
</dbReference>
<dbReference type="InterPro" id="IPR014710">
    <property type="entry name" value="RmlC-like_jellyroll"/>
</dbReference>
<accession>A0ABT2S548</accession>
<organism evidence="6 7">
    <name type="scientific">Dorea ammoniilytica</name>
    <dbReference type="NCBI Taxonomy" id="2981788"/>
    <lineage>
        <taxon>Bacteria</taxon>
        <taxon>Bacillati</taxon>
        <taxon>Bacillota</taxon>
        <taxon>Clostridia</taxon>
        <taxon>Lachnospirales</taxon>
        <taxon>Lachnospiraceae</taxon>
        <taxon>Dorea</taxon>
    </lineage>
</organism>
<name>A0ABT2S548_9FIRM</name>
<dbReference type="InterPro" id="IPR018490">
    <property type="entry name" value="cNMP-bd_dom_sf"/>
</dbReference>
<dbReference type="SUPFAM" id="SSF46785">
    <property type="entry name" value="Winged helix' DNA-binding domain"/>
    <property type="match status" value="1"/>
</dbReference>
<evidence type="ECO:0000313" key="7">
    <source>
        <dbReference type="Proteomes" id="UP001207605"/>
    </source>
</evidence>
<proteinExistence type="predicted"/>
<keyword evidence="3" id="KW-0804">Transcription</keyword>
<sequence>MNDIANPLFQGVSDAEWKEMEEMNCLWETEYRKNERICQMGNVIHELGVVTKGRVHIETVDPWGNKSILSEVGEGEVFAETYAFCEEPMMVEVSAAEDTNVLWLDVRWILTNTGSGWQEKIQKNMLQISLRKNLILSQRIFCTTPKTIRERVLTYLTAQSLKADGEIFEIPFNRQQMAEYLNLDRSALSKELGKMKQEGILDFHKNMFRILKKGSVE</sequence>
<evidence type="ECO:0000256" key="2">
    <source>
        <dbReference type="ARBA" id="ARBA00023125"/>
    </source>
</evidence>
<feature type="domain" description="Cyclic nucleotide-binding" evidence="4">
    <location>
        <begin position="23"/>
        <end position="105"/>
    </location>
</feature>